<evidence type="ECO:0000313" key="2">
    <source>
        <dbReference type="EMBL" id="KAF2104483.1"/>
    </source>
</evidence>
<dbReference type="PANTHER" id="PTHR47256:SF3">
    <property type="entry name" value="ZN(II)2CYS6 TRANSCRIPTION FACTOR (EUROFUNG)"/>
    <property type="match status" value="1"/>
</dbReference>
<dbReference type="Proteomes" id="UP000799772">
    <property type="component" value="Unassembled WGS sequence"/>
</dbReference>
<comment type="caution">
    <text evidence="2">The sequence shown here is derived from an EMBL/GenBank/DDBJ whole genome shotgun (WGS) entry which is preliminary data.</text>
</comment>
<protein>
    <recommendedName>
        <fullName evidence="4">Transcription factor domain-containing protein</fullName>
    </recommendedName>
</protein>
<feature type="compositionally biased region" description="Basic and acidic residues" evidence="1">
    <location>
        <begin position="11"/>
        <end position="20"/>
    </location>
</feature>
<dbReference type="EMBL" id="ML978121">
    <property type="protein sequence ID" value="KAF2104483.1"/>
    <property type="molecule type" value="Genomic_DNA"/>
</dbReference>
<dbReference type="AlphaFoldDB" id="A0A9P4ISC8"/>
<feature type="region of interest" description="Disordered" evidence="1">
    <location>
        <begin position="1"/>
        <end position="20"/>
    </location>
</feature>
<accession>A0A9P4ISC8</accession>
<proteinExistence type="predicted"/>
<dbReference type="CDD" id="cd12148">
    <property type="entry name" value="fungal_TF_MHR"/>
    <property type="match status" value="1"/>
</dbReference>
<evidence type="ECO:0000256" key="1">
    <source>
        <dbReference type="SAM" id="MobiDB-lite"/>
    </source>
</evidence>
<feature type="region of interest" description="Disordered" evidence="1">
    <location>
        <begin position="125"/>
        <end position="156"/>
    </location>
</feature>
<evidence type="ECO:0000313" key="3">
    <source>
        <dbReference type="Proteomes" id="UP000799772"/>
    </source>
</evidence>
<gene>
    <name evidence="2" type="ORF">NA57DRAFT_70687</name>
</gene>
<evidence type="ECO:0008006" key="4">
    <source>
        <dbReference type="Google" id="ProtNLM"/>
    </source>
</evidence>
<reference evidence="2" key="1">
    <citation type="journal article" date="2020" name="Stud. Mycol.">
        <title>101 Dothideomycetes genomes: a test case for predicting lifestyles and emergence of pathogens.</title>
        <authorList>
            <person name="Haridas S."/>
            <person name="Albert R."/>
            <person name="Binder M."/>
            <person name="Bloem J."/>
            <person name="Labutti K."/>
            <person name="Salamov A."/>
            <person name="Andreopoulos B."/>
            <person name="Baker S."/>
            <person name="Barry K."/>
            <person name="Bills G."/>
            <person name="Bluhm B."/>
            <person name="Cannon C."/>
            <person name="Castanera R."/>
            <person name="Culley D."/>
            <person name="Daum C."/>
            <person name="Ezra D."/>
            <person name="Gonzalez J."/>
            <person name="Henrissat B."/>
            <person name="Kuo A."/>
            <person name="Liang C."/>
            <person name="Lipzen A."/>
            <person name="Lutzoni F."/>
            <person name="Magnuson J."/>
            <person name="Mondo S."/>
            <person name="Nolan M."/>
            <person name="Ohm R."/>
            <person name="Pangilinan J."/>
            <person name="Park H.-J."/>
            <person name="Ramirez L."/>
            <person name="Alfaro M."/>
            <person name="Sun H."/>
            <person name="Tritt A."/>
            <person name="Yoshinaga Y."/>
            <person name="Zwiers L.-H."/>
            <person name="Turgeon B."/>
            <person name="Goodwin S."/>
            <person name="Spatafora J."/>
            <person name="Crous P."/>
            <person name="Grigoriev I."/>
        </authorList>
    </citation>
    <scope>NUCLEOTIDE SEQUENCE</scope>
    <source>
        <strain evidence="2">CBS 133067</strain>
    </source>
</reference>
<feature type="compositionally biased region" description="Basic and acidic residues" evidence="1">
    <location>
        <begin position="136"/>
        <end position="154"/>
    </location>
</feature>
<sequence>MDESETTSMAHKRENESLKQKSNDLEKLFLHMASAPEDVALEALQLLRATSDPVSALRLSEQKTARAVLPPIYSGQELELMVRHPVAYPMSTPLESDTLARLLSGQADMKFLNRRVGFGLSHASPGATTDTWPDNRSSEKSIHGSEHALSDKSDTTASPIGPDQFIFDFDFDPRLAHLDIAFWTAVPVTNQYAAAAISLYLETDHLIQGLFDTGLFINDLINRRQEHCSLFMVNSLLAFASQAYASKDMQASSRSYEFENEAETLWHAETSSTGKLGSESLADTATMISGLVLLFQSLAGHGRGDSSIKYLRIVPQIAVRMRLFGVENTLNAEDSAFNSLSEEKQKSTAHATWGAFNLVVMQTLVFMVDTPEFPPKVPVPEIESIPPTFSSFCGFWMIVSEINLVYHHSNAAGGVAASFALSKYQMLLSFADNLQEDMVLSDGSPDHVVVFHLFYHAVILDIFRPFIPAERQHGFRCWSQSKFATSPEAIFAASLKQLKRLILIYRSQHRSATYSIFWSAAIFYVANAVLKDTSDPKWHFYFLVCIKGFQALFTSFQVVEGIVQGLLTMAIESGAMSSSETQILIQELRDRDDRYRYKLMDATRGGFVLDLGLAMTNPDAAKVECLADRFEQMAMFNEFTDGVV</sequence>
<keyword evidence="3" id="KW-1185">Reference proteome</keyword>
<name>A0A9P4ISC8_9PEZI</name>
<dbReference type="InterPro" id="IPR053187">
    <property type="entry name" value="Notoamide_regulator"/>
</dbReference>
<dbReference type="PANTHER" id="PTHR47256">
    <property type="entry name" value="ZN(II)2CYS6 TRANSCRIPTION FACTOR (EUROFUNG)-RELATED"/>
    <property type="match status" value="1"/>
</dbReference>
<organism evidence="2 3">
    <name type="scientific">Rhizodiscina lignyota</name>
    <dbReference type="NCBI Taxonomy" id="1504668"/>
    <lineage>
        <taxon>Eukaryota</taxon>
        <taxon>Fungi</taxon>
        <taxon>Dikarya</taxon>
        <taxon>Ascomycota</taxon>
        <taxon>Pezizomycotina</taxon>
        <taxon>Dothideomycetes</taxon>
        <taxon>Pleosporomycetidae</taxon>
        <taxon>Aulographales</taxon>
        <taxon>Rhizodiscinaceae</taxon>
        <taxon>Rhizodiscina</taxon>
    </lineage>
</organism>
<feature type="compositionally biased region" description="Polar residues" evidence="1">
    <location>
        <begin position="126"/>
        <end position="135"/>
    </location>
</feature>
<dbReference type="OrthoDB" id="10261408at2759"/>